<comment type="subcellular location">
    <subcellularLocation>
        <location evidence="10">Cytoplasm</location>
    </subcellularLocation>
</comment>
<dbReference type="SUPFAM" id="SSF102114">
    <property type="entry name" value="Radical SAM enzymes"/>
    <property type="match status" value="1"/>
</dbReference>
<dbReference type="AlphaFoldDB" id="A0A4R6B328"/>
<dbReference type="InterPro" id="IPR013785">
    <property type="entry name" value="Aldolase_TIM"/>
</dbReference>
<dbReference type="InterPro" id="IPR034505">
    <property type="entry name" value="Coproporphyrinogen-III_oxidase"/>
</dbReference>
<dbReference type="GO" id="GO:0006779">
    <property type="term" value="P:porphyrin-containing compound biosynthetic process"/>
    <property type="evidence" value="ECO:0007669"/>
    <property type="project" value="InterPro"/>
</dbReference>
<gene>
    <name evidence="12" type="ORF">E2L05_06610</name>
</gene>
<keyword evidence="4 10" id="KW-0349">Heme</keyword>
<feature type="domain" description="Radical SAM core" evidence="11">
    <location>
        <begin position="19"/>
        <end position="255"/>
    </location>
</feature>
<dbReference type="Pfam" id="PF04055">
    <property type="entry name" value="Radical_SAM"/>
    <property type="match status" value="1"/>
</dbReference>
<comment type="caution">
    <text evidence="12">The sequence shown here is derived from an EMBL/GenBank/DDBJ whole genome shotgun (WGS) entry which is preliminary data.</text>
</comment>
<evidence type="ECO:0000256" key="7">
    <source>
        <dbReference type="ARBA" id="ARBA00023004"/>
    </source>
</evidence>
<proteinExistence type="inferred from homology"/>
<keyword evidence="10" id="KW-0963">Cytoplasm</keyword>
<keyword evidence="13" id="KW-1185">Reference proteome</keyword>
<evidence type="ECO:0000313" key="13">
    <source>
        <dbReference type="Proteomes" id="UP000294562"/>
    </source>
</evidence>
<evidence type="ECO:0000256" key="6">
    <source>
        <dbReference type="ARBA" id="ARBA00022723"/>
    </source>
</evidence>
<keyword evidence="7 10" id="KW-0408">Iron</keyword>
<dbReference type="EMBL" id="SMZO01000011">
    <property type="protein sequence ID" value="TDL89316.1"/>
    <property type="molecule type" value="Genomic_DNA"/>
</dbReference>
<evidence type="ECO:0000256" key="2">
    <source>
        <dbReference type="ARBA" id="ARBA00006100"/>
    </source>
</evidence>
<evidence type="ECO:0000256" key="4">
    <source>
        <dbReference type="ARBA" id="ARBA00022617"/>
    </source>
</evidence>
<dbReference type="GO" id="GO:0004109">
    <property type="term" value="F:coproporphyrinogen oxidase activity"/>
    <property type="evidence" value="ECO:0007669"/>
    <property type="project" value="InterPro"/>
</dbReference>
<dbReference type="RefSeq" id="WP_133342114.1">
    <property type="nucleotide sequence ID" value="NZ_SMZO01000011.1"/>
</dbReference>
<dbReference type="OrthoDB" id="9808022at2"/>
<comment type="cofactor">
    <cofactor evidence="1">
        <name>[4Fe-4S] cluster</name>
        <dbReference type="ChEBI" id="CHEBI:49883"/>
    </cofactor>
</comment>
<evidence type="ECO:0000256" key="9">
    <source>
        <dbReference type="ARBA" id="ARBA00023186"/>
    </source>
</evidence>
<comment type="similarity">
    <text evidence="2">Belongs to the anaerobic coproporphyrinogen-III oxidase family. HemW subfamily.</text>
</comment>
<dbReference type="PANTHER" id="PTHR13932:SF5">
    <property type="entry name" value="RADICAL S-ADENOSYL METHIONINE DOMAIN-CONTAINING PROTEIN 1, MITOCHONDRIAL"/>
    <property type="match status" value="1"/>
</dbReference>
<dbReference type="SFLD" id="SFLDF00288">
    <property type="entry name" value="HemN-like__clustered_with_nucl"/>
    <property type="match status" value="1"/>
</dbReference>
<sequence>MPLLNSRPDCLTADTPQNDWEAGGFGLYIHWPFCAAKCPYCDFNSHVTAKIDHLRWRNAYLAELARCAELTRGRVLRTVFFGGGTPSLMDPDTVAAIMDRIKALWPTANDFEVTLEANPTSVEAAKFRAFQDAGVSRVSMGIQSLHDEDLKRLGRIHSSAEAIAAFDVARKIFERVSFDLIYARQGQTLEGWKAELTQALDLSIDHLSLYQLTIEPGTAFGDRHARGRLRDLPDDDNAADMFDLTQQLCAAHGMPAYEVSNHAADGAQSRHNLIYWRYGDYLGIGPGAHGRVTTPQGRMATETFRQPEKWLDAVEKRGSGESLIDPLDLPAQASEYLMMSLRLDEGTDTARLKRLGLALDPAKLSHLIELGLLDVRGDQLRTTLEGRRVLNAILRDLLSE</sequence>
<dbReference type="PANTHER" id="PTHR13932">
    <property type="entry name" value="COPROPORPHYRINIGEN III OXIDASE"/>
    <property type="match status" value="1"/>
</dbReference>
<evidence type="ECO:0000256" key="5">
    <source>
        <dbReference type="ARBA" id="ARBA00022691"/>
    </source>
</evidence>
<name>A0A4R6B328_9RHOB</name>
<keyword evidence="8 10" id="KW-0411">Iron-sulfur</keyword>
<evidence type="ECO:0000256" key="8">
    <source>
        <dbReference type="ARBA" id="ARBA00023014"/>
    </source>
</evidence>
<dbReference type="SMART" id="SM00729">
    <property type="entry name" value="Elp3"/>
    <property type="match status" value="1"/>
</dbReference>
<comment type="function">
    <text evidence="10">Probably acts as a heme chaperone, transferring heme to an unknown acceptor. Binds one molecule of heme per monomer, possibly covalently. Binds 1 [4Fe-4S] cluster. The cluster is coordinated with 3 cysteines and an exchangeable S-adenosyl-L-methionine.</text>
</comment>
<dbReference type="Pfam" id="PF06969">
    <property type="entry name" value="HemN_C"/>
    <property type="match status" value="1"/>
</dbReference>
<dbReference type="SFLD" id="SFLDS00029">
    <property type="entry name" value="Radical_SAM"/>
    <property type="match status" value="2"/>
</dbReference>
<dbReference type="CDD" id="cd01335">
    <property type="entry name" value="Radical_SAM"/>
    <property type="match status" value="1"/>
</dbReference>
<dbReference type="Gene3D" id="3.20.20.70">
    <property type="entry name" value="Aldolase class I"/>
    <property type="match status" value="1"/>
</dbReference>
<protein>
    <recommendedName>
        <fullName evidence="3 10">Heme chaperone HemW</fullName>
    </recommendedName>
</protein>
<keyword evidence="6 10" id="KW-0479">Metal-binding</keyword>
<dbReference type="PROSITE" id="PS51918">
    <property type="entry name" value="RADICAL_SAM"/>
    <property type="match status" value="1"/>
</dbReference>
<dbReference type="InterPro" id="IPR010723">
    <property type="entry name" value="HemN_C"/>
</dbReference>
<dbReference type="NCBIfam" id="TIGR00539">
    <property type="entry name" value="hemN_rel"/>
    <property type="match status" value="1"/>
</dbReference>
<keyword evidence="9 10" id="KW-0143">Chaperone</keyword>
<dbReference type="GO" id="GO:0005737">
    <property type="term" value="C:cytoplasm"/>
    <property type="evidence" value="ECO:0007669"/>
    <property type="project" value="UniProtKB-SubCell"/>
</dbReference>
<evidence type="ECO:0000256" key="10">
    <source>
        <dbReference type="RuleBase" id="RU364116"/>
    </source>
</evidence>
<dbReference type="SFLD" id="SFLDF00562">
    <property type="entry name" value="HemN-like__clustered_with_heat"/>
    <property type="match status" value="1"/>
</dbReference>
<organism evidence="12 13">
    <name type="scientific">Meridianimarinicoccus aquatilis</name>
    <dbReference type="NCBI Taxonomy" id="2552766"/>
    <lineage>
        <taxon>Bacteria</taxon>
        <taxon>Pseudomonadati</taxon>
        <taxon>Pseudomonadota</taxon>
        <taxon>Alphaproteobacteria</taxon>
        <taxon>Rhodobacterales</taxon>
        <taxon>Paracoccaceae</taxon>
        <taxon>Meridianimarinicoccus</taxon>
    </lineage>
</organism>
<accession>A0A4R6B328</accession>
<evidence type="ECO:0000313" key="12">
    <source>
        <dbReference type="EMBL" id="TDL89316.1"/>
    </source>
</evidence>
<keyword evidence="10" id="KW-0004">4Fe-4S</keyword>
<keyword evidence="5 10" id="KW-0949">S-adenosyl-L-methionine</keyword>
<evidence type="ECO:0000256" key="3">
    <source>
        <dbReference type="ARBA" id="ARBA00017228"/>
    </source>
</evidence>
<dbReference type="GO" id="GO:0046872">
    <property type="term" value="F:metal ion binding"/>
    <property type="evidence" value="ECO:0007669"/>
    <property type="project" value="UniProtKB-UniRule"/>
</dbReference>
<dbReference type="InterPro" id="IPR006638">
    <property type="entry name" value="Elp3/MiaA/NifB-like_rSAM"/>
</dbReference>
<dbReference type="GO" id="GO:0051539">
    <property type="term" value="F:4 iron, 4 sulfur cluster binding"/>
    <property type="evidence" value="ECO:0007669"/>
    <property type="project" value="UniProtKB-UniRule"/>
</dbReference>
<evidence type="ECO:0000256" key="1">
    <source>
        <dbReference type="ARBA" id="ARBA00001966"/>
    </source>
</evidence>
<dbReference type="SFLD" id="SFLDG01065">
    <property type="entry name" value="anaerobic_coproporphyrinogen-I"/>
    <property type="match status" value="2"/>
</dbReference>
<dbReference type="InterPro" id="IPR004559">
    <property type="entry name" value="HemW-like"/>
</dbReference>
<evidence type="ECO:0000259" key="11">
    <source>
        <dbReference type="PROSITE" id="PS51918"/>
    </source>
</evidence>
<reference evidence="12 13" key="1">
    <citation type="submission" date="2019-03" db="EMBL/GenBank/DDBJ databases">
        <title>Rhodobacteraceae bacterium SM1902, a new member of the family Rhodobacteraceae isolated from Yantai.</title>
        <authorList>
            <person name="Sun Y."/>
        </authorList>
    </citation>
    <scope>NUCLEOTIDE SEQUENCE [LARGE SCALE GENOMIC DNA]</scope>
    <source>
        <strain evidence="12 13">SM1902</strain>
    </source>
</reference>
<dbReference type="InterPro" id="IPR007197">
    <property type="entry name" value="rSAM"/>
</dbReference>
<dbReference type="Proteomes" id="UP000294562">
    <property type="component" value="Unassembled WGS sequence"/>
</dbReference>
<dbReference type="InterPro" id="IPR058240">
    <property type="entry name" value="rSAM_sf"/>
</dbReference>